<evidence type="ECO:0000256" key="2">
    <source>
        <dbReference type="ARBA" id="ARBA00022448"/>
    </source>
</evidence>
<proteinExistence type="predicted"/>
<dbReference type="PANTHER" id="PTHR30175:SF1">
    <property type="entry name" value="PTS SYSTEM ARBUTIN-, CELLOBIOSE-, AND SALICIN-SPECIFIC EIIBC COMPONENT-RELATED"/>
    <property type="match status" value="1"/>
</dbReference>
<feature type="transmembrane region" description="Helical" evidence="9">
    <location>
        <begin position="120"/>
        <end position="138"/>
    </location>
</feature>
<accession>A0AAP2RH16</accession>
<evidence type="ECO:0000256" key="6">
    <source>
        <dbReference type="ARBA" id="ARBA00022692"/>
    </source>
</evidence>
<evidence type="ECO:0000313" key="11">
    <source>
        <dbReference type="EMBL" id="MCD2491118.1"/>
    </source>
</evidence>
<feature type="transmembrane region" description="Helical" evidence="9">
    <location>
        <begin position="338"/>
        <end position="358"/>
    </location>
</feature>
<evidence type="ECO:0000256" key="7">
    <source>
        <dbReference type="ARBA" id="ARBA00022989"/>
    </source>
</evidence>
<organism evidence="11 12">
    <name type="scientific">Lientehia hominis</name>
    <dbReference type="NCBI Taxonomy" id="2897778"/>
    <lineage>
        <taxon>Bacteria</taxon>
        <taxon>Bacillati</taxon>
        <taxon>Bacillota</taxon>
        <taxon>Clostridia</taxon>
        <taxon>Lachnospirales</taxon>
        <taxon>Lachnospiraceae</taxon>
        <taxon>Lientehia</taxon>
    </lineage>
</organism>
<reference evidence="11 12" key="1">
    <citation type="submission" date="2021-11" db="EMBL/GenBank/DDBJ databases">
        <title>Lacrimispora sp. nov. NSJ-141 isolated from human feces.</title>
        <authorList>
            <person name="Abdugheni R."/>
        </authorList>
    </citation>
    <scope>NUCLEOTIDE SEQUENCE [LARGE SCALE GENOMIC DNA]</scope>
    <source>
        <strain evidence="11 12">NSJ-141</strain>
    </source>
</reference>
<dbReference type="PROSITE" id="PS51103">
    <property type="entry name" value="PTS_EIIC_TYPE_1"/>
    <property type="match status" value="1"/>
</dbReference>
<dbReference type="Pfam" id="PF02378">
    <property type="entry name" value="PTS_EIIC"/>
    <property type="match status" value="1"/>
</dbReference>
<feature type="transmembrane region" description="Helical" evidence="9">
    <location>
        <begin position="21"/>
        <end position="43"/>
    </location>
</feature>
<keyword evidence="4" id="KW-0762">Sugar transport</keyword>
<keyword evidence="2" id="KW-0813">Transport</keyword>
<feature type="transmembrane region" description="Helical" evidence="9">
    <location>
        <begin position="80"/>
        <end position="100"/>
    </location>
</feature>
<feature type="transmembrane region" description="Helical" evidence="9">
    <location>
        <begin position="298"/>
        <end position="318"/>
    </location>
</feature>
<feature type="transmembrane region" description="Helical" evidence="9">
    <location>
        <begin position="234"/>
        <end position="254"/>
    </location>
</feature>
<gene>
    <name evidence="11" type="ORF">LQE92_00575</name>
</gene>
<keyword evidence="7 9" id="KW-1133">Transmembrane helix</keyword>
<evidence type="ECO:0000256" key="8">
    <source>
        <dbReference type="ARBA" id="ARBA00023136"/>
    </source>
</evidence>
<dbReference type="GO" id="GO:0005886">
    <property type="term" value="C:plasma membrane"/>
    <property type="evidence" value="ECO:0007669"/>
    <property type="project" value="UniProtKB-SubCell"/>
</dbReference>
<dbReference type="GO" id="GO:0015771">
    <property type="term" value="P:trehalose transport"/>
    <property type="evidence" value="ECO:0007669"/>
    <property type="project" value="TreeGrafter"/>
</dbReference>
<keyword evidence="5" id="KW-0598">Phosphotransferase system</keyword>
<evidence type="ECO:0000256" key="1">
    <source>
        <dbReference type="ARBA" id="ARBA00004651"/>
    </source>
</evidence>
<sequence length="374" mass="39620">MEQNRKKHIVTAVIDHISSCMAPVIPILVAGGLVKLLVIVLTMTGALAEGSHTELVLSIIGDAPLYFLPFFLAYTASVHFHVNTVLAIGAVGAMMSPAFVELVSSAGKLSFAGIPLVKANYAYSTIPIILLIAAMIYVEKLVHKLMPKILDDILSPLVILLLSSLLGLLLIGPIGTLIGNFLSGIMVWLQAHAPVAAWALFAGLSPLFVITGTHWVFVAVALSQLGTFGIEDGVMVGFFILTLSQAGTCLAAFFRARTSALKKLALSCAVTVFLTGVTEPPIYGVSLPYRRPLITSMIGAALAGAYQGFVTIHCYVYAFPGMPSFLMFADSGEPDNLMKAMIAAAISFAASFLLTLLFGGRFDADSQTEEAVHA</sequence>
<dbReference type="GO" id="GO:0008982">
    <property type="term" value="F:protein-N(PI)-phosphohistidine-sugar phosphotransferase activity"/>
    <property type="evidence" value="ECO:0007669"/>
    <property type="project" value="InterPro"/>
</dbReference>
<dbReference type="AlphaFoldDB" id="A0AAP2RH16"/>
<dbReference type="GO" id="GO:0009401">
    <property type="term" value="P:phosphoenolpyruvate-dependent sugar phosphotransferase system"/>
    <property type="evidence" value="ECO:0007669"/>
    <property type="project" value="UniProtKB-KW"/>
</dbReference>
<feature type="transmembrane region" description="Helical" evidence="9">
    <location>
        <begin position="195"/>
        <end position="222"/>
    </location>
</feature>
<keyword evidence="3" id="KW-1003">Cell membrane</keyword>
<keyword evidence="6 9" id="KW-0812">Transmembrane</keyword>
<dbReference type="InterPro" id="IPR050558">
    <property type="entry name" value="PTS_Sugar-Specific_Components"/>
</dbReference>
<dbReference type="GO" id="GO:0090589">
    <property type="term" value="F:protein-phosphocysteine-trehalose phosphotransferase system transporter activity"/>
    <property type="evidence" value="ECO:0007669"/>
    <property type="project" value="TreeGrafter"/>
</dbReference>
<name>A0AAP2RH16_9FIRM</name>
<dbReference type="InterPro" id="IPR003352">
    <property type="entry name" value="PTS_EIIC"/>
</dbReference>
<evidence type="ECO:0000313" key="12">
    <source>
        <dbReference type="Proteomes" id="UP001299265"/>
    </source>
</evidence>
<keyword evidence="12" id="KW-1185">Reference proteome</keyword>
<feature type="transmembrane region" description="Helical" evidence="9">
    <location>
        <begin position="55"/>
        <end position="73"/>
    </location>
</feature>
<evidence type="ECO:0000256" key="4">
    <source>
        <dbReference type="ARBA" id="ARBA00022597"/>
    </source>
</evidence>
<evidence type="ECO:0000256" key="5">
    <source>
        <dbReference type="ARBA" id="ARBA00022683"/>
    </source>
</evidence>
<dbReference type="EMBL" id="JAJNOR010000001">
    <property type="protein sequence ID" value="MCD2491118.1"/>
    <property type="molecule type" value="Genomic_DNA"/>
</dbReference>
<dbReference type="RefSeq" id="WP_231061072.1">
    <property type="nucleotide sequence ID" value="NZ_JAJNOR010000001.1"/>
</dbReference>
<protein>
    <submittedName>
        <fullName evidence="11">PTS transporter subunit EIIC</fullName>
    </submittedName>
</protein>
<evidence type="ECO:0000256" key="9">
    <source>
        <dbReference type="SAM" id="Phobius"/>
    </source>
</evidence>
<feature type="transmembrane region" description="Helical" evidence="9">
    <location>
        <begin position="159"/>
        <end position="189"/>
    </location>
</feature>
<feature type="domain" description="PTS EIIC type-1" evidence="10">
    <location>
        <begin position="15"/>
        <end position="374"/>
    </location>
</feature>
<dbReference type="Proteomes" id="UP001299265">
    <property type="component" value="Unassembled WGS sequence"/>
</dbReference>
<keyword evidence="8 9" id="KW-0472">Membrane</keyword>
<dbReference type="InterPro" id="IPR013013">
    <property type="entry name" value="PTS_EIIC_1"/>
</dbReference>
<dbReference type="PANTHER" id="PTHR30175">
    <property type="entry name" value="PHOSPHOTRANSFERASE SYSTEM TRANSPORT PROTEIN"/>
    <property type="match status" value="1"/>
</dbReference>
<comment type="caution">
    <text evidence="11">The sequence shown here is derived from an EMBL/GenBank/DDBJ whole genome shotgun (WGS) entry which is preliminary data.</text>
</comment>
<evidence type="ECO:0000259" key="10">
    <source>
        <dbReference type="PROSITE" id="PS51103"/>
    </source>
</evidence>
<evidence type="ECO:0000256" key="3">
    <source>
        <dbReference type="ARBA" id="ARBA00022475"/>
    </source>
</evidence>
<comment type="subcellular location">
    <subcellularLocation>
        <location evidence="1">Cell membrane</location>
        <topology evidence="1">Multi-pass membrane protein</topology>
    </subcellularLocation>
</comment>